<proteinExistence type="predicted"/>
<comment type="caution">
    <text evidence="1">The sequence shown here is derived from an EMBL/GenBank/DDBJ whole genome shotgun (WGS) entry which is preliminary data.</text>
</comment>
<dbReference type="Proteomes" id="UP000838821">
    <property type="component" value="Unassembled WGS sequence"/>
</dbReference>
<dbReference type="PROSITE" id="PS51257">
    <property type="entry name" value="PROKAR_LIPOPROTEIN"/>
    <property type="match status" value="1"/>
</dbReference>
<dbReference type="RefSeq" id="WP_236290564.1">
    <property type="nucleotide sequence ID" value="NZ_CAKMMW010000015.1"/>
</dbReference>
<dbReference type="EMBL" id="CAKMMW010000015">
    <property type="protein sequence ID" value="CAH1216638.1"/>
    <property type="molecule type" value="Genomic_DNA"/>
</dbReference>
<evidence type="ECO:0000313" key="1">
    <source>
        <dbReference type="EMBL" id="CAH1216638.1"/>
    </source>
</evidence>
<organism evidence="1 2">
    <name type="scientific">Paenibacillus allorhizoplanae</name>
    <dbReference type="NCBI Taxonomy" id="2905648"/>
    <lineage>
        <taxon>Bacteria</taxon>
        <taxon>Bacillati</taxon>
        <taxon>Bacillota</taxon>
        <taxon>Bacilli</taxon>
        <taxon>Bacillales</taxon>
        <taxon>Paenibacillaceae</taxon>
        <taxon>Paenibacillus</taxon>
    </lineage>
</organism>
<protein>
    <recommendedName>
        <fullName evidence="3">Peptidylprolyl isomerase</fullName>
    </recommendedName>
</protein>
<evidence type="ECO:0000313" key="2">
    <source>
        <dbReference type="Proteomes" id="UP000838821"/>
    </source>
</evidence>
<sequence>MKPIMIILFLFIFVATGCSEWQNHSLAGPSYATVAYINDVPIDEREFQLFLNDVKAQTAGHFKKNYNADDSASFWTTSFQGEVPIEKARQLALERLKEVKVQQLLAQEYGLVNDLSYTTFLENWAMENQRREKAIKNNQVIYGPKQYDERGYYTYVFSNLVLKVQAVFQEGTASKGGDTASNGLTDDQKQRTLDASYAEKVKQLMDAAQVKLVDHIYHEMMLQ</sequence>
<accession>A0ABM9CMK8</accession>
<name>A0ABM9CMK8_9BACL</name>
<gene>
    <name evidence="1" type="ORF">PAECIP111891_04427</name>
</gene>
<keyword evidence="2" id="KW-1185">Reference proteome</keyword>
<reference evidence="1" key="1">
    <citation type="submission" date="2022-01" db="EMBL/GenBank/DDBJ databases">
        <authorList>
            <person name="Criscuolo A."/>
        </authorList>
    </citation>
    <scope>NUCLEOTIDE SEQUENCE</scope>
    <source>
        <strain evidence="1">CIP111891</strain>
    </source>
</reference>
<evidence type="ECO:0008006" key="3">
    <source>
        <dbReference type="Google" id="ProtNLM"/>
    </source>
</evidence>